<dbReference type="OrthoDB" id="9798161at2"/>
<dbReference type="AlphaFoldDB" id="A0A4P6ZM41"/>
<name>A0A4P6ZM41_9LACO</name>
<dbReference type="NCBIfam" id="NF033573">
    <property type="entry name" value="transpos_IS200"/>
    <property type="match status" value="1"/>
</dbReference>
<dbReference type="InterPro" id="IPR036515">
    <property type="entry name" value="Transposase_17_sf"/>
</dbReference>
<dbReference type="SMART" id="SM01321">
    <property type="entry name" value="Y1_Tnp"/>
    <property type="match status" value="1"/>
</dbReference>
<dbReference type="EMBL" id="CP034726">
    <property type="protein sequence ID" value="QBP18482.1"/>
    <property type="molecule type" value="Genomic_DNA"/>
</dbReference>
<dbReference type="Proteomes" id="UP000294321">
    <property type="component" value="Chromosome"/>
</dbReference>
<gene>
    <name evidence="2" type="primary">tnpA</name>
    <name evidence="2" type="ORF">ELX58_04890</name>
</gene>
<evidence type="ECO:0000313" key="3">
    <source>
        <dbReference type="Proteomes" id="UP000294321"/>
    </source>
</evidence>
<dbReference type="GO" id="GO:0003677">
    <property type="term" value="F:DNA binding"/>
    <property type="evidence" value="ECO:0007669"/>
    <property type="project" value="InterPro"/>
</dbReference>
<protein>
    <submittedName>
        <fullName evidence="2">IS200/IS605 family transposase</fullName>
    </submittedName>
</protein>
<organism evidence="2 3">
    <name type="scientific">Acetilactobacillus jinshanensis</name>
    <dbReference type="NCBI Taxonomy" id="1720083"/>
    <lineage>
        <taxon>Bacteria</taxon>
        <taxon>Bacillati</taxon>
        <taxon>Bacillota</taxon>
        <taxon>Bacilli</taxon>
        <taxon>Lactobacillales</taxon>
        <taxon>Lactobacillaceae</taxon>
        <taxon>Acetilactobacillus</taxon>
    </lineage>
</organism>
<evidence type="ECO:0000259" key="1">
    <source>
        <dbReference type="SMART" id="SM01321"/>
    </source>
</evidence>
<reference evidence="3" key="1">
    <citation type="submission" date="2018-12" db="EMBL/GenBank/DDBJ databases">
        <title>A new species of lactobacillus.</title>
        <authorList>
            <person name="Jian Y."/>
            <person name="Xin L."/>
            <person name="Hong Z.J."/>
            <person name="Ming L.Z."/>
            <person name="Hong X.Z."/>
        </authorList>
    </citation>
    <scope>NUCLEOTIDE SEQUENCE [LARGE SCALE GENOMIC DNA]</scope>
    <source>
        <strain evidence="3">HSLZ-75</strain>
    </source>
</reference>
<dbReference type="KEGG" id="lji:ELX58_04890"/>
<evidence type="ECO:0000313" key="2">
    <source>
        <dbReference type="EMBL" id="QBP18482.1"/>
    </source>
</evidence>
<dbReference type="PANTHER" id="PTHR33360:SF2">
    <property type="entry name" value="TRANSPOSASE FOR INSERTION SEQUENCE ELEMENT IS200"/>
    <property type="match status" value="1"/>
</dbReference>
<keyword evidence="3" id="KW-1185">Reference proteome</keyword>
<dbReference type="Gene3D" id="3.30.70.1290">
    <property type="entry name" value="Transposase IS200-like"/>
    <property type="match status" value="1"/>
</dbReference>
<sequence>MYMLVRNRTNVHNLNYHLVWITKYRKMVFTTKDLRYAMKRIIQFIADSHHIVIQKMEILPDHIHILVSFPPAYAVSSVIKTFKGLSARIWFQHFPETKKKLWGGHLWSPTFYAGTVGDMSRKTIEKYINNQLINYKR</sequence>
<proteinExistence type="predicted"/>
<dbReference type="PANTHER" id="PTHR33360">
    <property type="entry name" value="TRANSPOSASE FOR INSERTION SEQUENCE ELEMENT IS200"/>
    <property type="match status" value="1"/>
</dbReference>
<feature type="domain" description="Transposase IS200-like" evidence="1">
    <location>
        <begin position="11"/>
        <end position="131"/>
    </location>
</feature>
<accession>A0A4P6ZM41</accession>
<dbReference type="Pfam" id="PF01797">
    <property type="entry name" value="Y1_Tnp"/>
    <property type="match status" value="1"/>
</dbReference>
<dbReference type="SUPFAM" id="SSF143422">
    <property type="entry name" value="Transposase IS200-like"/>
    <property type="match status" value="1"/>
</dbReference>
<dbReference type="GO" id="GO:0006313">
    <property type="term" value="P:DNA transposition"/>
    <property type="evidence" value="ECO:0007669"/>
    <property type="project" value="InterPro"/>
</dbReference>
<dbReference type="InterPro" id="IPR002686">
    <property type="entry name" value="Transposase_17"/>
</dbReference>
<dbReference type="GO" id="GO:0004803">
    <property type="term" value="F:transposase activity"/>
    <property type="evidence" value="ECO:0007669"/>
    <property type="project" value="InterPro"/>
</dbReference>